<keyword evidence="2" id="KW-1185">Reference proteome</keyword>
<organism evidence="1 2">
    <name type="scientific">Peronosclerospora sorghi</name>
    <dbReference type="NCBI Taxonomy" id="230839"/>
    <lineage>
        <taxon>Eukaryota</taxon>
        <taxon>Sar</taxon>
        <taxon>Stramenopiles</taxon>
        <taxon>Oomycota</taxon>
        <taxon>Peronosporomycetes</taxon>
        <taxon>Peronosporales</taxon>
        <taxon>Peronosporaceae</taxon>
        <taxon>Peronosclerospora</taxon>
    </lineage>
</organism>
<comment type="caution">
    <text evidence="1">The sequence shown here is derived from an EMBL/GenBank/DDBJ whole genome shotgun (WGS) entry which is preliminary data.</text>
</comment>
<dbReference type="Proteomes" id="UP001163321">
    <property type="component" value="Chromosome 4"/>
</dbReference>
<accession>A0ACC0W1Y2</accession>
<evidence type="ECO:0000313" key="1">
    <source>
        <dbReference type="EMBL" id="KAI9912729.1"/>
    </source>
</evidence>
<evidence type="ECO:0000313" key="2">
    <source>
        <dbReference type="Proteomes" id="UP001163321"/>
    </source>
</evidence>
<dbReference type="EMBL" id="CM047583">
    <property type="protein sequence ID" value="KAI9912729.1"/>
    <property type="molecule type" value="Genomic_DNA"/>
</dbReference>
<sequence length="150" mass="17505">MAVERAGDIRFPNWHRCLSHPDAERLFEKLLRLLLLRHLRRICTVVFQLQHGMRLCSTDTAEYIGDPMLIPICSYKVLCLMRLSFKGSTWLNGQFGFSNPHHGKRLEDNLDVDTPGLVVRFRFNFRFLASKVNLSFLGAFVLLLYVLYFL</sequence>
<proteinExistence type="predicted"/>
<protein>
    <submittedName>
        <fullName evidence="1">Uncharacterized protein</fullName>
    </submittedName>
</protein>
<name>A0ACC0W1Y2_9STRA</name>
<gene>
    <name evidence="1" type="ORF">PsorP6_006122</name>
</gene>
<reference evidence="1 2" key="1">
    <citation type="journal article" date="2022" name="bioRxiv">
        <title>The genome of the oomycete Peronosclerospora sorghi, a cosmopolitan pathogen of maize and sorghum, is inflated with dispersed pseudogenes.</title>
        <authorList>
            <person name="Fletcher K."/>
            <person name="Martin F."/>
            <person name="Isakeit T."/>
            <person name="Cavanaugh K."/>
            <person name="Magill C."/>
            <person name="Michelmore R."/>
        </authorList>
    </citation>
    <scope>NUCLEOTIDE SEQUENCE [LARGE SCALE GENOMIC DNA]</scope>
    <source>
        <strain evidence="1">P6</strain>
    </source>
</reference>